<dbReference type="Proteomes" id="UP000184241">
    <property type="component" value="Unassembled WGS sequence"/>
</dbReference>
<dbReference type="InterPro" id="IPR013785">
    <property type="entry name" value="Aldolase_TIM"/>
</dbReference>
<evidence type="ECO:0000313" key="3">
    <source>
        <dbReference type="Proteomes" id="UP000184241"/>
    </source>
</evidence>
<dbReference type="Gene3D" id="3.20.20.70">
    <property type="entry name" value="Aldolase class I"/>
    <property type="match status" value="1"/>
</dbReference>
<dbReference type="PROSITE" id="PS51440">
    <property type="entry name" value="TIM_2"/>
    <property type="match status" value="1"/>
</dbReference>
<dbReference type="GO" id="GO:0004807">
    <property type="term" value="F:triose-phosphate isomerase activity"/>
    <property type="evidence" value="ECO:0007669"/>
    <property type="project" value="InterPro"/>
</dbReference>
<evidence type="ECO:0000313" key="2">
    <source>
        <dbReference type="EMBL" id="SHI57740.1"/>
    </source>
</evidence>
<gene>
    <name evidence="2" type="ORF">SAMN02745941_04028</name>
</gene>
<keyword evidence="1 2" id="KW-0413">Isomerase</keyword>
<name>A0A1M6C9M9_9CLOT</name>
<dbReference type="NCBIfam" id="NF003302">
    <property type="entry name" value="PRK04302.1"/>
    <property type="match status" value="1"/>
</dbReference>
<dbReference type="InterPro" id="IPR000652">
    <property type="entry name" value="Triosephosphate_isomerase"/>
</dbReference>
<proteinExistence type="predicted"/>
<dbReference type="Pfam" id="PF00121">
    <property type="entry name" value="TIM"/>
    <property type="match status" value="1"/>
</dbReference>
<sequence>MKIRTPFLVVNPKSYLYGKRSLDLALAADKIAKETGIEMFFTCPFADIRYISENTTNVIVTAQHMESLKPGRGMGHVLPESLKEAGAKAVFLNHAENPMTVAELSKTIERARELDIKTIVCADSVSEAVALSKFNPDIILAEPTELIGTGKTADNSYVIETTEKIREMSPNTLVMIASGVTTAEDVYNVIKLGADGTGGTNGILGAPDPKKRIEEWAEAMVRAIKDKE</sequence>
<dbReference type="InterPro" id="IPR035990">
    <property type="entry name" value="TIM_sf"/>
</dbReference>
<organism evidence="2 3">
    <name type="scientific">Clostridium intestinale DSM 6191</name>
    <dbReference type="NCBI Taxonomy" id="1121320"/>
    <lineage>
        <taxon>Bacteria</taxon>
        <taxon>Bacillati</taxon>
        <taxon>Bacillota</taxon>
        <taxon>Clostridia</taxon>
        <taxon>Eubacteriales</taxon>
        <taxon>Clostridiaceae</taxon>
        <taxon>Clostridium</taxon>
    </lineage>
</organism>
<dbReference type="SUPFAM" id="SSF51351">
    <property type="entry name" value="Triosephosphate isomerase (TIM)"/>
    <property type="match status" value="1"/>
</dbReference>
<evidence type="ECO:0000256" key="1">
    <source>
        <dbReference type="ARBA" id="ARBA00023235"/>
    </source>
</evidence>
<protein>
    <submittedName>
        <fullName evidence="2">Triosephosphate isomerase</fullName>
    </submittedName>
</protein>
<dbReference type="AlphaFoldDB" id="A0A1M6C9M9"/>
<accession>A0A1M6C9M9</accession>
<reference evidence="2 3" key="1">
    <citation type="submission" date="2016-11" db="EMBL/GenBank/DDBJ databases">
        <authorList>
            <person name="Jaros S."/>
            <person name="Januszkiewicz K."/>
            <person name="Wedrychowicz H."/>
        </authorList>
    </citation>
    <scope>NUCLEOTIDE SEQUENCE [LARGE SCALE GENOMIC DNA]</scope>
    <source>
        <strain evidence="2 3">DSM 6191</strain>
    </source>
</reference>
<dbReference type="RefSeq" id="WP_021803318.1">
    <property type="nucleotide sequence ID" value="NZ_FQXU01000016.1"/>
</dbReference>
<dbReference type="EMBL" id="FQXU01000016">
    <property type="protein sequence ID" value="SHI57740.1"/>
    <property type="molecule type" value="Genomic_DNA"/>
</dbReference>